<keyword evidence="2" id="KW-0378">Hydrolase</keyword>
<dbReference type="CDD" id="cd00063">
    <property type="entry name" value="FN3"/>
    <property type="match status" value="1"/>
</dbReference>
<dbReference type="PROSITE" id="PS50853">
    <property type="entry name" value="FN3"/>
    <property type="match status" value="1"/>
</dbReference>
<feature type="domain" description="Fibronectin type-III" evidence="5">
    <location>
        <begin position="529"/>
        <end position="613"/>
    </location>
</feature>
<organism evidence="6 7">
    <name type="scientific">Abyssalbus ytuae</name>
    <dbReference type="NCBI Taxonomy" id="2926907"/>
    <lineage>
        <taxon>Bacteria</taxon>
        <taxon>Pseudomonadati</taxon>
        <taxon>Bacteroidota</taxon>
        <taxon>Flavobacteriia</taxon>
        <taxon>Flavobacteriales</taxon>
        <taxon>Flavobacteriaceae</taxon>
        <taxon>Abyssalbus</taxon>
    </lineage>
</organism>
<evidence type="ECO:0000259" key="5">
    <source>
        <dbReference type="PROSITE" id="PS50853"/>
    </source>
</evidence>
<dbReference type="InterPro" id="IPR036116">
    <property type="entry name" value="FN3_sf"/>
</dbReference>
<comment type="similarity">
    <text evidence="1">Belongs to the glycosyl hydrolase 43 family.</text>
</comment>
<accession>A0A9E6ZUS4</accession>
<name>A0A9E6ZUS4_9FLAO</name>
<dbReference type="RefSeq" id="WP_255842419.1">
    <property type="nucleotide sequence ID" value="NZ_CP094358.1"/>
</dbReference>
<dbReference type="SUPFAM" id="SSF49785">
    <property type="entry name" value="Galactose-binding domain-like"/>
    <property type="match status" value="1"/>
</dbReference>
<dbReference type="SUPFAM" id="SSF49265">
    <property type="entry name" value="Fibronectin type III"/>
    <property type="match status" value="1"/>
</dbReference>
<dbReference type="InterPro" id="IPR000421">
    <property type="entry name" value="FA58C"/>
</dbReference>
<dbReference type="GO" id="GO:0005975">
    <property type="term" value="P:carbohydrate metabolic process"/>
    <property type="evidence" value="ECO:0007669"/>
    <property type="project" value="InterPro"/>
</dbReference>
<dbReference type="Gene3D" id="2.60.120.260">
    <property type="entry name" value="Galactose-binding domain-like"/>
    <property type="match status" value="1"/>
</dbReference>
<dbReference type="EMBL" id="CP094358">
    <property type="protein sequence ID" value="UOB17146.1"/>
    <property type="molecule type" value="Genomic_DNA"/>
</dbReference>
<dbReference type="Pfam" id="PF00754">
    <property type="entry name" value="F5_F8_type_C"/>
    <property type="match status" value="1"/>
</dbReference>
<dbReference type="Gene3D" id="2.115.10.20">
    <property type="entry name" value="Glycosyl hydrolase domain, family 43"/>
    <property type="match status" value="1"/>
</dbReference>
<sequence length="613" mass="70598">MKKYILIISAILSVACNIKKKDQEKELIQTENSEPDPIVNGFSTYCNPIDIDYSYMTHYAYKNVSYRSGADPAVVRFKDAYYMFVTRSHGYWYSKNLTNWQFISPQSWYFNGSNAPAAWPFNDELLVLGDPSGIGAIIKTDDPKKGNWKTTFNVIPHTLHDPAIFVDDDGKVYIYEGSSNKFPIKGMELDADKNFVPVGEPVDLLLLHPNEHGWERFGQNHKSTVDPFIEGPWMTKHNGKYYLQYAAPGTQWNIYGDGVYVGDHPLGPFTYAPYNPVAYKPGGFLNGAGHGSTVKDHHDNYWHFATMPISVNYKFERRIGMYPAGFEEDGQMYVNTAYGDYPQYAPNAKAKNHKNRFTGWMLLSYKKPVKTNSGVVSILAKIIEENEKEYLQEKLKPEYDAAKVTDENIRTFWVAESNNDSTYLSVDLEAKMKIKAIQINFHDFNAEVFERVDTLKHQFIIEASSDNKTWKTIADYSKNERDQPHAYIEIKDSVEARYIKYKHVHCSNKYPAISELRIFGTGLGEKPAKPANFVVKRKEDRRDVSLSWNKVNNAQGYMLYWGIKPERLNNSVLIYDNNFYDLRALNINQEYFFRVEAFNENGISEKSEIVKTE</sequence>
<dbReference type="Pfam" id="PF00041">
    <property type="entry name" value="fn3"/>
    <property type="match status" value="1"/>
</dbReference>
<evidence type="ECO:0000313" key="7">
    <source>
        <dbReference type="Proteomes" id="UP000831290"/>
    </source>
</evidence>
<dbReference type="PROSITE" id="PS51257">
    <property type="entry name" value="PROKAR_LIPOPROTEIN"/>
    <property type="match status" value="1"/>
</dbReference>
<evidence type="ECO:0000259" key="4">
    <source>
        <dbReference type="PROSITE" id="PS50022"/>
    </source>
</evidence>
<dbReference type="InterPro" id="IPR003961">
    <property type="entry name" value="FN3_dom"/>
</dbReference>
<dbReference type="SUPFAM" id="SSF75005">
    <property type="entry name" value="Arabinanase/levansucrase/invertase"/>
    <property type="match status" value="1"/>
</dbReference>
<dbReference type="Gene3D" id="2.60.40.10">
    <property type="entry name" value="Immunoglobulins"/>
    <property type="match status" value="1"/>
</dbReference>
<protein>
    <submittedName>
        <fullName evidence="6">Family 43 glycosylhydrolase</fullName>
    </submittedName>
</protein>
<gene>
    <name evidence="6" type="ORF">MQE35_15570</name>
</gene>
<dbReference type="InterPro" id="IPR051795">
    <property type="entry name" value="Glycosyl_Hydrlase_43"/>
</dbReference>
<dbReference type="InterPro" id="IPR008979">
    <property type="entry name" value="Galactose-bd-like_sf"/>
</dbReference>
<dbReference type="Pfam" id="PF04616">
    <property type="entry name" value="Glyco_hydro_43"/>
    <property type="match status" value="1"/>
</dbReference>
<dbReference type="InterPro" id="IPR013783">
    <property type="entry name" value="Ig-like_fold"/>
</dbReference>
<evidence type="ECO:0000256" key="3">
    <source>
        <dbReference type="ARBA" id="ARBA00023295"/>
    </source>
</evidence>
<dbReference type="PROSITE" id="PS50022">
    <property type="entry name" value="FA58C_3"/>
    <property type="match status" value="1"/>
</dbReference>
<reference evidence="6" key="1">
    <citation type="submission" date="2022-03" db="EMBL/GenBank/DDBJ databases">
        <title>Description of Abyssus ytuae gen. nov., sp. nov., a novel member of the family Flavobacteriaceae isolated from the sediment of Mariana Trench.</title>
        <authorList>
            <person name="Zhang J."/>
            <person name="Xu X."/>
        </authorList>
    </citation>
    <scope>NUCLEOTIDE SEQUENCE</scope>
    <source>
        <strain evidence="6">MT3330</strain>
    </source>
</reference>
<dbReference type="CDD" id="cd08982">
    <property type="entry name" value="GH43-like"/>
    <property type="match status" value="1"/>
</dbReference>
<dbReference type="PANTHER" id="PTHR42812">
    <property type="entry name" value="BETA-XYLOSIDASE"/>
    <property type="match status" value="1"/>
</dbReference>
<dbReference type="Proteomes" id="UP000831290">
    <property type="component" value="Chromosome"/>
</dbReference>
<keyword evidence="3" id="KW-0326">Glycosidase</keyword>
<dbReference type="SMART" id="SM00060">
    <property type="entry name" value="FN3"/>
    <property type="match status" value="1"/>
</dbReference>
<dbReference type="KEGG" id="fbm:MQE35_15570"/>
<dbReference type="AlphaFoldDB" id="A0A9E6ZUS4"/>
<dbReference type="PANTHER" id="PTHR42812:SF14">
    <property type="entry name" value="SECRETED PROTEIN"/>
    <property type="match status" value="1"/>
</dbReference>
<proteinExistence type="inferred from homology"/>
<evidence type="ECO:0000256" key="1">
    <source>
        <dbReference type="ARBA" id="ARBA00009865"/>
    </source>
</evidence>
<feature type="domain" description="F5/8 type C" evidence="4">
    <location>
        <begin position="364"/>
        <end position="521"/>
    </location>
</feature>
<evidence type="ECO:0000313" key="6">
    <source>
        <dbReference type="EMBL" id="UOB17146.1"/>
    </source>
</evidence>
<dbReference type="InterPro" id="IPR006710">
    <property type="entry name" value="Glyco_hydro_43"/>
</dbReference>
<dbReference type="InterPro" id="IPR023296">
    <property type="entry name" value="Glyco_hydro_beta-prop_sf"/>
</dbReference>
<evidence type="ECO:0000256" key="2">
    <source>
        <dbReference type="ARBA" id="ARBA00022801"/>
    </source>
</evidence>
<keyword evidence="7" id="KW-1185">Reference proteome</keyword>
<dbReference type="GO" id="GO:0004553">
    <property type="term" value="F:hydrolase activity, hydrolyzing O-glycosyl compounds"/>
    <property type="evidence" value="ECO:0007669"/>
    <property type="project" value="InterPro"/>
</dbReference>